<dbReference type="InterPro" id="IPR016439">
    <property type="entry name" value="Lag1/Lac1-like"/>
</dbReference>
<feature type="transmembrane region" description="Helical" evidence="8">
    <location>
        <begin position="280"/>
        <end position="304"/>
    </location>
</feature>
<evidence type="ECO:0000256" key="7">
    <source>
        <dbReference type="SAM" id="MobiDB-lite"/>
    </source>
</evidence>
<keyword evidence="4 8" id="KW-1133">Transmembrane helix</keyword>
<dbReference type="InterPro" id="IPR006634">
    <property type="entry name" value="TLC-dom"/>
</dbReference>
<feature type="transmembrane region" description="Helical" evidence="8">
    <location>
        <begin position="353"/>
        <end position="376"/>
    </location>
</feature>
<reference evidence="10" key="1">
    <citation type="submission" date="2016-03" db="EMBL/GenBank/DDBJ databases">
        <title>Updated assembly of Pseudogymnoascus destructans, the fungus causing white-nose syndrome of bats.</title>
        <authorList>
            <person name="Palmer J.M."/>
            <person name="Drees K.P."/>
            <person name="Foster J.T."/>
            <person name="Lindner D.L."/>
        </authorList>
    </citation>
    <scope>NUCLEOTIDE SEQUENCE [LARGE SCALE GENOMIC DNA]</scope>
    <source>
        <strain evidence="10">20631-21</strain>
    </source>
</reference>
<dbReference type="EMBL" id="KV441388">
    <property type="protein sequence ID" value="OAF62095.1"/>
    <property type="molecule type" value="Genomic_DNA"/>
</dbReference>
<evidence type="ECO:0000256" key="2">
    <source>
        <dbReference type="ARBA" id="ARBA00009808"/>
    </source>
</evidence>
<dbReference type="OrthoDB" id="537032at2759"/>
<evidence type="ECO:0000256" key="5">
    <source>
        <dbReference type="ARBA" id="ARBA00023136"/>
    </source>
</evidence>
<feature type="transmembrane region" description="Helical" evidence="8">
    <location>
        <begin position="50"/>
        <end position="74"/>
    </location>
</feature>
<feature type="transmembrane region" description="Helical" evidence="8">
    <location>
        <begin position="249"/>
        <end position="268"/>
    </location>
</feature>
<dbReference type="AlphaFoldDB" id="A0A177AJ50"/>
<dbReference type="GeneID" id="36284547"/>
<dbReference type="GO" id="GO:0046513">
    <property type="term" value="P:ceramide biosynthetic process"/>
    <property type="evidence" value="ECO:0007669"/>
    <property type="project" value="InterPro"/>
</dbReference>
<dbReference type="PANTHER" id="PTHR12560:SF0">
    <property type="entry name" value="LD18904P"/>
    <property type="match status" value="1"/>
</dbReference>
<sequence length="465" mass="53108">MSKPETDATPMELTEEKMQKPGAPTTEQMLPHGSSVNIARKAKKKADGPLKILAGWLLDNQTGFAFNLIALLFLTHMSMSKARPYTSKFFTLSHYNPNTGKYAAGHDDLFFMTFCIVLFSGLRAGVMDYVLAPLARVWGLSKKKEVTRFAEQGWMLIYYSVFWPLGMYIYRNSSYFLNMDELWTDWPQRELDGLMKGYMLGQWSFWIQQVLVINIEDRRKDHWQMLTHHLVTIVLICASYAYHQTRVGNLILVIMDVVDLIFPLAKCFKYLGYTTIPDILFAVFVTVWLITRHVFFLITCWSVYSDLPRLITSACYSGSADNLQGPLAVPGDWSHLLEPFRDSTGIVCFNDNIMLGFLYCLLILQVMMLIWSAFIVRVAVRVLQGHSAEDIRSDDEGEEDVEDDELEIEAGHPLEEEVGVEAINLKGWERRNSIKRAGKSSGITLPRHSGPKELLNRIGCEKQID</sequence>
<dbReference type="Proteomes" id="UP000077154">
    <property type="component" value="Unassembled WGS sequence"/>
</dbReference>
<dbReference type="VEuPathDB" id="FungiDB:GMDG_05183"/>
<feature type="transmembrane region" description="Helical" evidence="8">
    <location>
        <begin position="109"/>
        <end position="132"/>
    </location>
</feature>
<dbReference type="PROSITE" id="PS50922">
    <property type="entry name" value="TLC"/>
    <property type="match status" value="1"/>
</dbReference>
<feature type="transmembrane region" description="Helical" evidence="8">
    <location>
        <begin position="153"/>
        <end position="170"/>
    </location>
</feature>
<gene>
    <name evidence="10" type="primary">LAG1</name>
    <name evidence="10" type="ORF">VC83_01458</name>
</gene>
<dbReference type="eggNOG" id="KOG1607">
    <property type="taxonomic scope" value="Eukaryota"/>
</dbReference>
<organism evidence="10">
    <name type="scientific">Pseudogymnoascus destructans</name>
    <dbReference type="NCBI Taxonomy" id="655981"/>
    <lineage>
        <taxon>Eukaryota</taxon>
        <taxon>Fungi</taxon>
        <taxon>Dikarya</taxon>
        <taxon>Ascomycota</taxon>
        <taxon>Pezizomycotina</taxon>
        <taxon>Leotiomycetes</taxon>
        <taxon>Thelebolales</taxon>
        <taxon>Thelebolaceae</taxon>
        <taxon>Pseudogymnoascus</taxon>
    </lineage>
</organism>
<proteinExistence type="inferred from homology"/>
<keyword evidence="3 6" id="KW-0812">Transmembrane</keyword>
<comment type="similarity">
    <text evidence="2">Belongs to the sphingosine N-acyltransferase family.</text>
</comment>
<dbReference type="RefSeq" id="XP_024327369.1">
    <property type="nucleotide sequence ID" value="XM_024465136.1"/>
</dbReference>
<evidence type="ECO:0000259" key="9">
    <source>
        <dbReference type="PROSITE" id="PS50922"/>
    </source>
</evidence>
<dbReference type="GO" id="GO:0016020">
    <property type="term" value="C:membrane"/>
    <property type="evidence" value="ECO:0007669"/>
    <property type="project" value="UniProtKB-SubCell"/>
</dbReference>
<evidence type="ECO:0000256" key="8">
    <source>
        <dbReference type="SAM" id="Phobius"/>
    </source>
</evidence>
<name>A0A177AJ50_9PEZI</name>
<feature type="transmembrane region" description="Helical" evidence="8">
    <location>
        <begin position="225"/>
        <end position="243"/>
    </location>
</feature>
<keyword evidence="10" id="KW-0012">Acyltransferase</keyword>
<accession>A0A177AJ50</accession>
<evidence type="ECO:0000256" key="1">
    <source>
        <dbReference type="ARBA" id="ARBA00004141"/>
    </source>
</evidence>
<dbReference type="PANTHER" id="PTHR12560">
    <property type="entry name" value="LONGEVITY ASSURANCE FACTOR 1 LAG1"/>
    <property type="match status" value="1"/>
</dbReference>
<dbReference type="SMART" id="SM00724">
    <property type="entry name" value="TLC"/>
    <property type="match status" value="1"/>
</dbReference>
<evidence type="ECO:0000313" key="10">
    <source>
        <dbReference type="EMBL" id="OAF62095.1"/>
    </source>
</evidence>
<protein>
    <submittedName>
        <fullName evidence="10">Sphingosine N-acyltransferase lag1</fullName>
    </submittedName>
</protein>
<evidence type="ECO:0000256" key="4">
    <source>
        <dbReference type="ARBA" id="ARBA00022989"/>
    </source>
</evidence>
<dbReference type="Pfam" id="PF03798">
    <property type="entry name" value="TRAM_LAG1_CLN8"/>
    <property type="match status" value="1"/>
</dbReference>
<keyword evidence="10" id="KW-0808">Transferase</keyword>
<comment type="subcellular location">
    <subcellularLocation>
        <location evidence="1">Membrane</location>
        <topology evidence="1">Multi-pass membrane protein</topology>
    </subcellularLocation>
</comment>
<keyword evidence="5 6" id="KW-0472">Membrane</keyword>
<feature type="region of interest" description="Disordered" evidence="7">
    <location>
        <begin position="1"/>
        <end position="31"/>
    </location>
</feature>
<evidence type="ECO:0000256" key="6">
    <source>
        <dbReference type="PROSITE-ProRule" id="PRU00205"/>
    </source>
</evidence>
<dbReference type="GO" id="GO:0050291">
    <property type="term" value="F:sphingosine N-acyltransferase activity"/>
    <property type="evidence" value="ECO:0007669"/>
    <property type="project" value="InterPro"/>
</dbReference>
<feature type="domain" description="TLC" evidence="9">
    <location>
        <begin position="144"/>
        <end position="384"/>
    </location>
</feature>
<evidence type="ECO:0000256" key="3">
    <source>
        <dbReference type="ARBA" id="ARBA00022692"/>
    </source>
</evidence>